<gene>
    <name evidence="1" type="primary">LOC114341341</name>
</gene>
<protein>
    <submittedName>
        <fullName evidence="1">Uncharacterized protein LOC114341341</fullName>
    </submittedName>
</protein>
<dbReference type="RefSeq" id="XP_028147928.1">
    <property type="nucleotide sequence ID" value="XM_028292127.1"/>
</dbReference>
<name>A0A6P7GRM9_DIAVI</name>
<dbReference type="InParanoid" id="A0A6P7GRM9"/>
<evidence type="ECO:0000313" key="1">
    <source>
        <dbReference type="RefSeq" id="XP_028147928.1"/>
    </source>
</evidence>
<organism evidence="1">
    <name type="scientific">Diabrotica virgifera virgifera</name>
    <name type="common">western corn rootworm</name>
    <dbReference type="NCBI Taxonomy" id="50390"/>
    <lineage>
        <taxon>Eukaryota</taxon>
        <taxon>Metazoa</taxon>
        <taxon>Ecdysozoa</taxon>
        <taxon>Arthropoda</taxon>
        <taxon>Hexapoda</taxon>
        <taxon>Insecta</taxon>
        <taxon>Pterygota</taxon>
        <taxon>Neoptera</taxon>
        <taxon>Endopterygota</taxon>
        <taxon>Coleoptera</taxon>
        <taxon>Polyphaga</taxon>
        <taxon>Cucujiformia</taxon>
        <taxon>Chrysomeloidea</taxon>
        <taxon>Chrysomelidae</taxon>
        <taxon>Galerucinae</taxon>
        <taxon>Diabroticina</taxon>
        <taxon>Diabroticites</taxon>
        <taxon>Diabrotica</taxon>
    </lineage>
</organism>
<accession>A0A6P7GRM9</accession>
<sequence length="120" mass="14438">MNRRGDGRRPQLFPQEMWNLYQRTMNREDRTNNYVEAAHRRLQTELGVDHPTIWKFIDSLRKVQKGRDVHYEQLVAGNLPPLKKKKYRDADERILRLVRNFNADGDILEYLKGLAHNYEM</sequence>
<dbReference type="AlphaFoldDB" id="A0A6P7GRM9"/>
<proteinExistence type="predicted"/>
<reference evidence="1" key="1">
    <citation type="submission" date="2025-08" db="UniProtKB">
        <authorList>
            <consortium name="RefSeq"/>
        </authorList>
    </citation>
    <scope>IDENTIFICATION</scope>
    <source>
        <tissue evidence="1">Whole insect</tissue>
    </source>
</reference>